<keyword evidence="7" id="KW-1185">Reference proteome</keyword>
<dbReference type="InterPro" id="IPR036693">
    <property type="entry name" value="TF_LuxR_autoind-bd_dom_sf"/>
</dbReference>
<feature type="region of interest" description="Disordered" evidence="4">
    <location>
        <begin position="1"/>
        <end position="37"/>
    </location>
</feature>
<evidence type="ECO:0000256" key="2">
    <source>
        <dbReference type="ARBA" id="ARBA00023125"/>
    </source>
</evidence>
<keyword evidence="2" id="KW-0238">DNA-binding</keyword>
<dbReference type="InterPro" id="IPR016032">
    <property type="entry name" value="Sig_transdc_resp-reg_C-effctor"/>
</dbReference>
<dbReference type="PROSITE" id="PS50043">
    <property type="entry name" value="HTH_LUXR_2"/>
    <property type="match status" value="1"/>
</dbReference>
<gene>
    <name evidence="6" type="primary">rpaR</name>
    <name evidence="6" type="ORF">MAMC_02127</name>
</gene>
<dbReference type="PANTHER" id="PTHR44688">
    <property type="entry name" value="DNA-BINDING TRANSCRIPTIONAL ACTIVATOR DEVR_DOSR"/>
    <property type="match status" value="1"/>
</dbReference>
<dbReference type="InterPro" id="IPR005143">
    <property type="entry name" value="TF_LuxR_autoind-bd_dom"/>
</dbReference>
<dbReference type="Gene3D" id="1.10.10.10">
    <property type="entry name" value="Winged helix-like DNA-binding domain superfamily/Winged helix DNA-binding domain"/>
    <property type="match status" value="1"/>
</dbReference>
<dbReference type="Pfam" id="PF03472">
    <property type="entry name" value="Autoind_bind"/>
    <property type="match status" value="1"/>
</dbReference>
<name>A0A5E6MHB0_9BACT</name>
<dbReference type="OrthoDB" id="9774661at2"/>
<dbReference type="PANTHER" id="PTHR44688:SF16">
    <property type="entry name" value="DNA-BINDING TRANSCRIPTIONAL ACTIVATOR DEVR_DOSR"/>
    <property type="match status" value="1"/>
</dbReference>
<dbReference type="InterPro" id="IPR000792">
    <property type="entry name" value="Tscrpt_reg_LuxR_C"/>
</dbReference>
<evidence type="ECO:0000256" key="3">
    <source>
        <dbReference type="ARBA" id="ARBA00023163"/>
    </source>
</evidence>
<evidence type="ECO:0000313" key="6">
    <source>
        <dbReference type="EMBL" id="VVM08414.1"/>
    </source>
</evidence>
<evidence type="ECO:0000256" key="4">
    <source>
        <dbReference type="SAM" id="MobiDB-lite"/>
    </source>
</evidence>
<organism evidence="6 7">
    <name type="scientific">Methylacidimicrobium cyclopophantes</name>
    <dbReference type="NCBI Taxonomy" id="1041766"/>
    <lineage>
        <taxon>Bacteria</taxon>
        <taxon>Pseudomonadati</taxon>
        <taxon>Verrucomicrobiota</taxon>
        <taxon>Methylacidimicrobium</taxon>
    </lineage>
</organism>
<dbReference type="Pfam" id="PF00196">
    <property type="entry name" value="GerE"/>
    <property type="match status" value="1"/>
</dbReference>
<dbReference type="CDD" id="cd06170">
    <property type="entry name" value="LuxR_C_like"/>
    <property type="match status" value="1"/>
</dbReference>
<dbReference type="SMART" id="SM00421">
    <property type="entry name" value="HTH_LUXR"/>
    <property type="match status" value="1"/>
</dbReference>
<keyword evidence="1" id="KW-0805">Transcription regulation</keyword>
<accession>A0A5E6MHB0</accession>
<dbReference type="PROSITE" id="PS00622">
    <property type="entry name" value="HTH_LUXR_1"/>
    <property type="match status" value="1"/>
</dbReference>
<dbReference type="AlphaFoldDB" id="A0A5E6MHB0"/>
<dbReference type="InterPro" id="IPR036388">
    <property type="entry name" value="WH-like_DNA-bd_sf"/>
</dbReference>
<keyword evidence="3" id="KW-0804">Transcription</keyword>
<dbReference type="Proteomes" id="UP000381693">
    <property type="component" value="Unassembled WGS sequence"/>
</dbReference>
<dbReference type="Gene3D" id="3.30.450.80">
    <property type="entry name" value="Transcription factor LuxR-like, autoinducer-binding domain"/>
    <property type="match status" value="1"/>
</dbReference>
<evidence type="ECO:0000313" key="7">
    <source>
        <dbReference type="Proteomes" id="UP000381693"/>
    </source>
</evidence>
<dbReference type="EMBL" id="CABFUZ020000254">
    <property type="protein sequence ID" value="VVM08414.1"/>
    <property type="molecule type" value="Genomic_DNA"/>
</dbReference>
<sequence>MAKATDSIAFSTEGPRKEATKSVSPERGSRENAVGTRFSNDLAATPADASLTKREERWTIPTLRLRVSGMVREGIVLRRRVVSPVRLSGRTLDSLLTKREMGELLALDHALVSLRDPVEFPGLLARVAKIVPAASILAFASQFDVRSQEARLATSAVPDYPEEWLRRYFCQGYSRIDPVLQSYAASFQIVSWSPLLQKVQSKRSRAFVREATDFGMEYGLTCGLYEAGTSQATLFSFSGKELEQEIRHQTVLHHLVPHLSGAIIRASGIPANPARVDGLSLRELEVLRWMKEGKSNWEVSRILRVSEATVKFHVKNILGKLHASNRSHAVALAMEHRAL</sequence>
<comment type="caution">
    <text evidence="6">The sequence shown here is derived from an EMBL/GenBank/DDBJ whole genome shotgun (WGS) entry which is preliminary data.</text>
</comment>
<dbReference type="PRINTS" id="PR00038">
    <property type="entry name" value="HTHLUXR"/>
</dbReference>
<proteinExistence type="predicted"/>
<evidence type="ECO:0000259" key="5">
    <source>
        <dbReference type="PROSITE" id="PS50043"/>
    </source>
</evidence>
<evidence type="ECO:0000256" key="1">
    <source>
        <dbReference type="ARBA" id="ARBA00023015"/>
    </source>
</evidence>
<protein>
    <submittedName>
        <fullName evidence="6">HTH-type quorum sensing-dependent transcriptional regulator RpaR</fullName>
    </submittedName>
</protein>
<dbReference type="GO" id="GO:0003677">
    <property type="term" value="F:DNA binding"/>
    <property type="evidence" value="ECO:0007669"/>
    <property type="project" value="UniProtKB-KW"/>
</dbReference>
<feature type="domain" description="HTH luxR-type" evidence="5">
    <location>
        <begin position="272"/>
        <end position="337"/>
    </location>
</feature>
<reference evidence="6" key="1">
    <citation type="submission" date="2019-09" db="EMBL/GenBank/DDBJ databases">
        <authorList>
            <person name="Cremers G."/>
        </authorList>
    </citation>
    <scope>NUCLEOTIDE SEQUENCE [LARGE SCALE GENOMIC DNA]</scope>
    <source>
        <strain evidence="6">3B</strain>
    </source>
</reference>
<dbReference type="SUPFAM" id="SSF75516">
    <property type="entry name" value="Pheromone-binding domain of LuxR-like quorum-sensing transcription factors"/>
    <property type="match status" value="1"/>
</dbReference>
<dbReference type="SUPFAM" id="SSF46894">
    <property type="entry name" value="C-terminal effector domain of the bipartite response regulators"/>
    <property type="match status" value="1"/>
</dbReference>
<dbReference type="GO" id="GO:0006355">
    <property type="term" value="P:regulation of DNA-templated transcription"/>
    <property type="evidence" value="ECO:0007669"/>
    <property type="project" value="InterPro"/>
</dbReference>